<proteinExistence type="inferred from homology"/>
<dbReference type="Pfam" id="PF03466">
    <property type="entry name" value="LysR_substrate"/>
    <property type="match status" value="1"/>
</dbReference>
<feature type="domain" description="HTH lysR-type" evidence="5">
    <location>
        <begin position="3"/>
        <end position="60"/>
    </location>
</feature>
<keyword evidence="3" id="KW-0238">DNA-binding</keyword>
<sequence>MMLDLNRVASFVAVADSGSFTKAAQLLGQSKARISFNVRRLEAELGASLLARNTRRSVLTDCGERFLVEARQLLDQVERATASVQQSSAGLGGRLRITSTSAFAQRAVLPVLADMAEAHPDLSIEHVASSHLCDLVAERFDVAIRLGELADSDYKAARIGDYALQLVASPAYLLRHPVGSAEALVNVHWLAHTHLSDAPWRFFNSQSMTESCQFVRSSRFQADSAEALLDMALRGLGVALLPSWLVDDAIAKGKLSAVLDPQHFARQPIHALYRNSMYVPAATRVFIDHLAARWALEDTGL</sequence>
<keyword evidence="2" id="KW-0805">Transcription regulation</keyword>
<dbReference type="SUPFAM" id="SSF46785">
    <property type="entry name" value="Winged helix' DNA-binding domain"/>
    <property type="match status" value="1"/>
</dbReference>
<protein>
    <submittedName>
        <fullName evidence="6">LysR family transcriptional regulator</fullName>
    </submittedName>
</protein>
<dbReference type="EMBL" id="JARJLO010000011">
    <property type="protein sequence ID" value="MDF3868986.1"/>
    <property type="molecule type" value="Genomic_DNA"/>
</dbReference>
<evidence type="ECO:0000313" key="6">
    <source>
        <dbReference type="EMBL" id="MDF3868986.1"/>
    </source>
</evidence>
<evidence type="ECO:0000256" key="3">
    <source>
        <dbReference type="ARBA" id="ARBA00023125"/>
    </source>
</evidence>
<dbReference type="CDD" id="cd08422">
    <property type="entry name" value="PBP2_CrgA_like"/>
    <property type="match status" value="1"/>
</dbReference>
<dbReference type="PROSITE" id="PS50931">
    <property type="entry name" value="HTH_LYSR"/>
    <property type="match status" value="1"/>
</dbReference>
<keyword evidence="4" id="KW-0804">Transcription</keyword>
<reference evidence="6" key="1">
    <citation type="submission" date="2023-03" db="EMBL/GenBank/DDBJ databases">
        <title>Draft assemblies of triclosan tolerant bacteria isolated from returned activated sludge.</title>
        <authorList>
            <person name="Van Hamelsveld S."/>
        </authorList>
    </citation>
    <scope>NUCLEOTIDE SEQUENCE</scope>
    <source>
        <strain evidence="6">GW210012_S60</strain>
    </source>
</reference>
<evidence type="ECO:0000256" key="1">
    <source>
        <dbReference type="ARBA" id="ARBA00009437"/>
    </source>
</evidence>
<dbReference type="Gene3D" id="3.40.190.290">
    <property type="match status" value="1"/>
</dbReference>
<dbReference type="AlphaFoldDB" id="A0AAW6PGG8"/>
<evidence type="ECO:0000313" key="7">
    <source>
        <dbReference type="Proteomes" id="UP001217741"/>
    </source>
</evidence>
<dbReference type="GO" id="GO:0043565">
    <property type="term" value="F:sequence-specific DNA binding"/>
    <property type="evidence" value="ECO:0007669"/>
    <property type="project" value="TreeGrafter"/>
</dbReference>
<dbReference type="InterPro" id="IPR000847">
    <property type="entry name" value="LysR_HTH_N"/>
</dbReference>
<name>A0AAW6PGG8_PSEPU</name>
<dbReference type="PANTHER" id="PTHR30537">
    <property type="entry name" value="HTH-TYPE TRANSCRIPTIONAL REGULATOR"/>
    <property type="match status" value="1"/>
</dbReference>
<dbReference type="GO" id="GO:0006351">
    <property type="term" value="P:DNA-templated transcription"/>
    <property type="evidence" value="ECO:0007669"/>
    <property type="project" value="TreeGrafter"/>
</dbReference>
<dbReference type="Gene3D" id="1.10.10.10">
    <property type="entry name" value="Winged helix-like DNA-binding domain superfamily/Winged helix DNA-binding domain"/>
    <property type="match status" value="1"/>
</dbReference>
<dbReference type="InterPro" id="IPR036390">
    <property type="entry name" value="WH_DNA-bd_sf"/>
</dbReference>
<dbReference type="InterPro" id="IPR036388">
    <property type="entry name" value="WH-like_DNA-bd_sf"/>
</dbReference>
<evidence type="ECO:0000256" key="4">
    <source>
        <dbReference type="ARBA" id="ARBA00023163"/>
    </source>
</evidence>
<dbReference type="InterPro" id="IPR058163">
    <property type="entry name" value="LysR-type_TF_proteobact-type"/>
</dbReference>
<dbReference type="GO" id="GO:0003700">
    <property type="term" value="F:DNA-binding transcription factor activity"/>
    <property type="evidence" value="ECO:0007669"/>
    <property type="project" value="InterPro"/>
</dbReference>
<dbReference type="Pfam" id="PF00126">
    <property type="entry name" value="HTH_1"/>
    <property type="match status" value="1"/>
</dbReference>
<dbReference type="FunFam" id="1.10.10.10:FF:000001">
    <property type="entry name" value="LysR family transcriptional regulator"/>
    <property type="match status" value="1"/>
</dbReference>
<comment type="similarity">
    <text evidence="1">Belongs to the LysR transcriptional regulatory family.</text>
</comment>
<evidence type="ECO:0000256" key="2">
    <source>
        <dbReference type="ARBA" id="ARBA00023015"/>
    </source>
</evidence>
<gene>
    <name evidence="6" type="ORF">P3W50_00690</name>
</gene>
<accession>A0AAW6PGG8</accession>
<dbReference type="InterPro" id="IPR005119">
    <property type="entry name" value="LysR_subst-bd"/>
</dbReference>
<dbReference type="Proteomes" id="UP001217741">
    <property type="component" value="Unassembled WGS sequence"/>
</dbReference>
<dbReference type="SUPFAM" id="SSF53850">
    <property type="entry name" value="Periplasmic binding protein-like II"/>
    <property type="match status" value="1"/>
</dbReference>
<evidence type="ECO:0000259" key="5">
    <source>
        <dbReference type="PROSITE" id="PS50931"/>
    </source>
</evidence>
<dbReference type="PANTHER" id="PTHR30537:SF66">
    <property type="entry name" value="IRON-REGULATED VIRULENCE REGULATORY PROTEIN IRGB"/>
    <property type="match status" value="1"/>
</dbReference>
<comment type="caution">
    <text evidence="6">The sequence shown here is derived from an EMBL/GenBank/DDBJ whole genome shotgun (WGS) entry which is preliminary data.</text>
</comment>
<organism evidence="6 7">
    <name type="scientific">Pseudomonas putida</name>
    <name type="common">Arthrobacter siderocapsulatus</name>
    <dbReference type="NCBI Taxonomy" id="303"/>
    <lineage>
        <taxon>Bacteria</taxon>
        <taxon>Pseudomonadati</taxon>
        <taxon>Pseudomonadota</taxon>
        <taxon>Gammaproteobacteria</taxon>
        <taxon>Pseudomonadales</taxon>
        <taxon>Pseudomonadaceae</taxon>
        <taxon>Pseudomonas</taxon>
    </lineage>
</organism>
<dbReference type="RefSeq" id="WP_197863790.1">
    <property type="nucleotide sequence ID" value="NZ_BQII01000006.1"/>
</dbReference>